<accession>A0A1I6VBB5</accession>
<dbReference type="EMBL" id="FOZZ01000012">
    <property type="protein sequence ID" value="SFT10957.1"/>
    <property type="molecule type" value="Genomic_DNA"/>
</dbReference>
<keyword evidence="3" id="KW-1185">Reference proteome</keyword>
<proteinExistence type="predicted"/>
<reference evidence="2 3" key="1">
    <citation type="submission" date="2016-10" db="EMBL/GenBank/DDBJ databases">
        <authorList>
            <person name="de Groot N.N."/>
        </authorList>
    </citation>
    <scope>NUCLEOTIDE SEQUENCE [LARGE SCALE GENOMIC DNA]</scope>
    <source>
        <strain evidence="2 3">DSM 22789</strain>
    </source>
</reference>
<sequence>MARLKLFWTETVVKQRNYVFSYWNERNGSTSYSKKLNRKINQRISLLKVYPEIGKKSSFKDVRIASLGHYCLLYKFDNTRLIIVGFWDGRQDPEKLIGLLKGNGK</sequence>
<dbReference type="Gene3D" id="3.30.2310.20">
    <property type="entry name" value="RelE-like"/>
    <property type="match status" value="1"/>
</dbReference>
<evidence type="ECO:0000256" key="1">
    <source>
        <dbReference type="ARBA" id="ARBA00022649"/>
    </source>
</evidence>
<dbReference type="Proteomes" id="UP000198785">
    <property type="component" value="Unassembled WGS sequence"/>
</dbReference>
<keyword evidence="1" id="KW-1277">Toxin-antitoxin system</keyword>
<dbReference type="InterPro" id="IPR035093">
    <property type="entry name" value="RelE/ParE_toxin_dom_sf"/>
</dbReference>
<evidence type="ECO:0000313" key="3">
    <source>
        <dbReference type="Proteomes" id="UP000198785"/>
    </source>
</evidence>
<dbReference type="Pfam" id="PF05016">
    <property type="entry name" value="ParE_toxin"/>
    <property type="match status" value="1"/>
</dbReference>
<dbReference type="STRING" id="683125.SAMN05660206_11276"/>
<gene>
    <name evidence="2" type="ORF">SAMN05660206_11276</name>
</gene>
<name>A0A1I6VBB5_9SPHI</name>
<dbReference type="OrthoDB" id="1098070at2"/>
<dbReference type="AlphaFoldDB" id="A0A1I6VBB5"/>
<dbReference type="RefSeq" id="WP_093367105.1">
    <property type="nucleotide sequence ID" value="NZ_FOZZ01000012.1"/>
</dbReference>
<evidence type="ECO:0000313" key="2">
    <source>
        <dbReference type="EMBL" id="SFT10957.1"/>
    </source>
</evidence>
<organism evidence="2 3">
    <name type="scientific">Sphingobacterium wenxiniae</name>
    <dbReference type="NCBI Taxonomy" id="683125"/>
    <lineage>
        <taxon>Bacteria</taxon>
        <taxon>Pseudomonadati</taxon>
        <taxon>Bacteroidota</taxon>
        <taxon>Sphingobacteriia</taxon>
        <taxon>Sphingobacteriales</taxon>
        <taxon>Sphingobacteriaceae</taxon>
        <taxon>Sphingobacterium</taxon>
    </lineage>
</organism>
<dbReference type="InterPro" id="IPR007712">
    <property type="entry name" value="RelE/ParE_toxin"/>
</dbReference>
<protein>
    <submittedName>
        <fullName evidence="2">ParE toxin of type II toxin-antitoxin system, parDE</fullName>
    </submittedName>
</protein>